<dbReference type="InterPro" id="IPR024074">
    <property type="entry name" value="AS_cat/multimer_dom_body"/>
</dbReference>
<dbReference type="GO" id="GO:0006526">
    <property type="term" value="P:L-arginine biosynthetic process"/>
    <property type="evidence" value="ECO:0007669"/>
    <property type="project" value="UniProtKB-KW"/>
</dbReference>
<proteinExistence type="predicted"/>
<dbReference type="SUPFAM" id="SSF52402">
    <property type="entry name" value="Adenine nucleotide alpha hydrolases-like"/>
    <property type="match status" value="1"/>
</dbReference>
<dbReference type="Proteomes" id="UP001605036">
    <property type="component" value="Unassembled WGS sequence"/>
</dbReference>
<dbReference type="InterPro" id="IPR014729">
    <property type="entry name" value="Rossmann-like_a/b/a_fold"/>
</dbReference>
<evidence type="ECO:0000256" key="4">
    <source>
        <dbReference type="ARBA" id="ARBA00022598"/>
    </source>
</evidence>
<dbReference type="EMBL" id="JBHFFA010000006">
    <property type="protein sequence ID" value="KAL2620328.1"/>
    <property type="molecule type" value="Genomic_DNA"/>
</dbReference>
<keyword evidence="7" id="KW-0067">ATP-binding</keyword>
<keyword evidence="12" id="KW-1185">Reference proteome</keyword>
<evidence type="ECO:0000259" key="10">
    <source>
        <dbReference type="Pfam" id="PF20979"/>
    </source>
</evidence>
<sequence length="152" mass="17245">MLHAYRVVNERTMVAKFSASQLMLAKVTSKLMVSTIRPEQAGREVGADAVAHGEGNDQVRFESTFFALDPNLNIVGPWREWDIRGREDAIDYAKKRNVPGPVTKKSIHSRDRNLWHLSHEGDILEDLTNEPTEDMFKLTKDPREAPDTPESC</sequence>
<evidence type="ECO:0000256" key="5">
    <source>
        <dbReference type="ARBA" id="ARBA00022605"/>
    </source>
</evidence>
<evidence type="ECO:0000259" key="9">
    <source>
        <dbReference type="Pfam" id="PF00764"/>
    </source>
</evidence>
<dbReference type="PANTHER" id="PTHR11587">
    <property type="entry name" value="ARGININOSUCCINATE SYNTHASE"/>
    <property type="match status" value="1"/>
</dbReference>
<comment type="caution">
    <text evidence="11">The sequence shown here is derived from an EMBL/GenBank/DDBJ whole genome shotgun (WGS) entry which is preliminary data.</text>
</comment>
<organism evidence="11 12">
    <name type="scientific">Riccia fluitans</name>
    <dbReference type="NCBI Taxonomy" id="41844"/>
    <lineage>
        <taxon>Eukaryota</taxon>
        <taxon>Viridiplantae</taxon>
        <taxon>Streptophyta</taxon>
        <taxon>Embryophyta</taxon>
        <taxon>Marchantiophyta</taxon>
        <taxon>Marchantiopsida</taxon>
        <taxon>Marchantiidae</taxon>
        <taxon>Marchantiales</taxon>
        <taxon>Ricciaceae</taxon>
        <taxon>Riccia</taxon>
    </lineage>
</organism>
<accession>A0ABD1Y0X1</accession>
<evidence type="ECO:0000256" key="6">
    <source>
        <dbReference type="ARBA" id="ARBA00022741"/>
    </source>
</evidence>
<dbReference type="AlphaFoldDB" id="A0ABD1Y0X1"/>
<dbReference type="Pfam" id="PF20979">
    <property type="entry name" value="Arginosuc_syn_C"/>
    <property type="match status" value="1"/>
</dbReference>
<protein>
    <recommendedName>
        <fullName evidence="2">argininosuccinate synthase</fullName>
        <ecNumber evidence="2">6.3.4.5</ecNumber>
    </recommendedName>
</protein>
<name>A0ABD1Y0X1_9MARC</name>
<dbReference type="GO" id="GO:0005524">
    <property type="term" value="F:ATP binding"/>
    <property type="evidence" value="ECO:0007669"/>
    <property type="project" value="UniProtKB-KW"/>
</dbReference>
<keyword evidence="5" id="KW-0028">Amino-acid biosynthesis</keyword>
<evidence type="ECO:0000256" key="2">
    <source>
        <dbReference type="ARBA" id="ARBA00012286"/>
    </source>
</evidence>
<feature type="domain" description="Arginosuccinate synthase-like N-terminal" evidence="9">
    <location>
        <begin position="40"/>
        <end position="99"/>
    </location>
</feature>
<dbReference type="Gene3D" id="3.90.1260.10">
    <property type="entry name" value="Argininosuccinate synthetase, chain A, domain 2"/>
    <property type="match status" value="1"/>
</dbReference>
<evidence type="ECO:0000256" key="1">
    <source>
        <dbReference type="ARBA" id="ARBA00004967"/>
    </source>
</evidence>
<reference evidence="11 12" key="1">
    <citation type="submission" date="2024-09" db="EMBL/GenBank/DDBJ databases">
        <title>Chromosome-scale assembly of Riccia fluitans.</title>
        <authorList>
            <person name="Paukszto L."/>
            <person name="Sawicki J."/>
            <person name="Karawczyk K."/>
            <person name="Piernik-Szablinska J."/>
            <person name="Szczecinska M."/>
            <person name="Mazdziarz M."/>
        </authorList>
    </citation>
    <scope>NUCLEOTIDE SEQUENCE [LARGE SCALE GENOMIC DNA]</scope>
    <source>
        <strain evidence="11">Rf_01</strain>
        <tissue evidence="11">Aerial parts of the thallus</tissue>
    </source>
</reference>
<dbReference type="InterPro" id="IPR001518">
    <property type="entry name" value="Arginosuc_synth"/>
</dbReference>
<dbReference type="GO" id="GO:0004055">
    <property type="term" value="F:argininosuccinate synthase activity"/>
    <property type="evidence" value="ECO:0007669"/>
    <property type="project" value="UniProtKB-EC"/>
</dbReference>
<keyword evidence="3" id="KW-0055">Arginine biosynthesis</keyword>
<keyword evidence="4" id="KW-0436">Ligase</keyword>
<feature type="compositionally biased region" description="Basic and acidic residues" evidence="8">
    <location>
        <begin position="134"/>
        <end position="146"/>
    </location>
</feature>
<dbReference type="Gene3D" id="3.40.50.620">
    <property type="entry name" value="HUPs"/>
    <property type="match status" value="1"/>
</dbReference>
<comment type="pathway">
    <text evidence="1">Amino-acid biosynthesis; L-arginine biosynthesis; L-arginine from L-ornithine and carbamoyl phosphate: step 2/3.</text>
</comment>
<dbReference type="Pfam" id="PF00764">
    <property type="entry name" value="Arginosuc_synth"/>
    <property type="match status" value="1"/>
</dbReference>
<dbReference type="InterPro" id="IPR048267">
    <property type="entry name" value="Arginosuc_syn_N"/>
</dbReference>
<evidence type="ECO:0000256" key="3">
    <source>
        <dbReference type="ARBA" id="ARBA00022571"/>
    </source>
</evidence>
<feature type="domain" description="Arginosuccinate synthase C-terminal" evidence="10">
    <location>
        <begin position="109"/>
        <end position="151"/>
    </location>
</feature>
<evidence type="ECO:0000313" key="12">
    <source>
        <dbReference type="Proteomes" id="UP001605036"/>
    </source>
</evidence>
<gene>
    <name evidence="11" type="ORF">R1flu_000533</name>
</gene>
<dbReference type="EC" id="6.3.4.5" evidence="2"/>
<evidence type="ECO:0000313" key="11">
    <source>
        <dbReference type="EMBL" id="KAL2620328.1"/>
    </source>
</evidence>
<dbReference type="InterPro" id="IPR048268">
    <property type="entry name" value="Arginosuc_syn_C"/>
</dbReference>
<dbReference type="PANTHER" id="PTHR11587:SF2">
    <property type="entry name" value="ARGININOSUCCINATE SYNTHASE"/>
    <property type="match status" value="1"/>
</dbReference>
<keyword evidence="6" id="KW-0547">Nucleotide-binding</keyword>
<evidence type="ECO:0000256" key="8">
    <source>
        <dbReference type="SAM" id="MobiDB-lite"/>
    </source>
</evidence>
<evidence type="ECO:0000256" key="7">
    <source>
        <dbReference type="ARBA" id="ARBA00022840"/>
    </source>
</evidence>
<feature type="region of interest" description="Disordered" evidence="8">
    <location>
        <begin position="128"/>
        <end position="152"/>
    </location>
</feature>